<feature type="compositionally biased region" description="Polar residues" evidence="1">
    <location>
        <begin position="61"/>
        <end position="78"/>
    </location>
</feature>
<organism evidence="2 3">
    <name type="scientific">Stachybotrys chlorohalonatus (strain IBT 40285)</name>
    <dbReference type="NCBI Taxonomy" id="1283841"/>
    <lineage>
        <taxon>Eukaryota</taxon>
        <taxon>Fungi</taxon>
        <taxon>Dikarya</taxon>
        <taxon>Ascomycota</taxon>
        <taxon>Pezizomycotina</taxon>
        <taxon>Sordariomycetes</taxon>
        <taxon>Hypocreomycetidae</taxon>
        <taxon>Hypocreales</taxon>
        <taxon>Stachybotryaceae</taxon>
        <taxon>Stachybotrys</taxon>
    </lineage>
</organism>
<evidence type="ECO:0000313" key="3">
    <source>
        <dbReference type="Proteomes" id="UP000028524"/>
    </source>
</evidence>
<proteinExistence type="predicted"/>
<dbReference type="HOGENOM" id="CLU_2074664_0_0_1"/>
<reference evidence="2 3" key="1">
    <citation type="journal article" date="2014" name="BMC Genomics">
        <title>Comparative genome sequencing reveals chemotype-specific gene clusters in the toxigenic black mold Stachybotrys.</title>
        <authorList>
            <person name="Semeiks J."/>
            <person name="Borek D."/>
            <person name="Otwinowski Z."/>
            <person name="Grishin N.V."/>
        </authorList>
    </citation>
    <scope>NUCLEOTIDE SEQUENCE [LARGE SCALE GENOMIC DNA]</scope>
    <source>
        <strain evidence="2 3">IBT 40285</strain>
    </source>
</reference>
<dbReference type="InParanoid" id="A0A084QQE2"/>
<evidence type="ECO:0000313" key="2">
    <source>
        <dbReference type="EMBL" id="KFA66177.1"/>
    </source>
</evidence>
<dbReference type="AlphaFoldDB" id="A0A084QQE2"/>
<dbReference type="Proteomes" id="UP000028524">
    <property type="component" value="Unassembled WGS sequence"/>
</dbReference>
<gene>
    <name evidence="2" type="ORF">S40285_10101</name>
</gene>
<keyword evidence="3" id="KW-1185">Reference proteome</keyword>
<name>A0A084QQE2_STAC4</name>
<feature type="region of interest" description="Disordered" evidence="1">
    <location>
        <begin position="53"/>
        <end position="83"/>
    </location>
</feature>
<protein>
    <submittedName>
        <fullName evidence="2">Uncharacterized protein</fullName>
    </submittedName>
</protein>
<accession>A0A084QQE2</accession>
<dbReference type="EMBL" id="KL660490">
    <property type="protein sequence ID" value="KFA66177.1"/>
    <property type="molecule type" value="Genomic_DNA"/>
</dbReference>
<evidence type="ECO:0000256" key="1">
    <source>
        <dbReference type="SAM" id="MobiDB-lite"/>
    </source>
</evidence>
<sequence>MAIDKQHAAAHETHPEVVARLSQNVYTATRRGATPAKDKTAIRLRHSLRNAAPRLGAKATRLTQYSSHPFATSRNPVSSGDRAADYPVVASDRAADYPVVASDRASDVDGLLLSLETS</sequence>